<dbReference type="InterPro" id="IPR004088">
    <property type="entry name" value="KH_dom_type_1"/>
</dbReference>
<dbReference type="STRING" id="90262.A0A1X2IEB8"/>
<evidence type="ECO:0000259" key="3">
    <source>
        <dbReference type="SMART" id="SM00322"/>
    </source>
</evidence>
<dbReference type="Gene3D" id="3.30.1370.10">
    <property type="entry name" value="K Homology domain, type 1"/>
    <property type="match status" value="2"/>
</dbReference>
<dbReference type="AlphaFoldDB" id="A0A1X2IEB8"/>
<evidence type="ECO:0000313" key="4">
    <source>
        <dbReference type="EMBL" id="ORZ15031.1"/>
    </source>
</evidence>
<dbReference type="Pfam" id="PF00013">
    <property type="entry name" value="KH_1"/>
    <property type="match status" value="1"/>
</dbReference>
<dbReference type="Proteomes" id="UP000193560">
    <property type="component" value="Unassembled WGS sequence"/>
</dbReference>
<dbReference type="PANTHER" id="PTHR10627:SF76">
    <property type="entry name" value="KH DOMAIN-CONTAINING PROTEIN YLL032C"/>
    <property type="match status" value="1"/>
</dbReference>
<feature type="domain" description="K Homology" evidence="3">
    <location>
        <begin position="423"/>
        <end position="489"/>
    </location>
</feature>
<dbReference type="Pfam" id="PF24563">
    <property type="entry name" value="KH_Mug60-KHD4"/>
    <property type="match status" value="1"/>
</dbReference>
<accession>A0A1X2IEB8</accession>
<dbReference type="SMART" id="SM00322">
    <property type="entry name" value="KH"/>
    <property type="match status" value="3"/>
</dbReference>
<dbReference type="OrthoDB" id="271862at2759"/>
<dbReference type="CDD" id="cd22453">
    <property type="entry name" value="KH-I_MUG60_like"/>
    <property type="match status" value="1"/>
</dbReference>
<keyword evidence="2" id="KW-0694">RNA-binding</keyword>
<dbReference type="InterPro" id="IPR056553">
    <property type="entry name" value="KH_Mug60-KHD4"/>
</dbReference>
<protein>
    <recommendedName>
        <fullName evidence="3">K Homology domain-containing protein</fullName>
    </recommendedName>
</protein>
<proteinExistence type="predicted"/>
<reference evidence="4 5" key="1">
    <citation type="submission" date="2016-07" db="EMBL/GenBank/DDBJ databases">
        <title>Pervasive Adenine N6-methylation of Active Genes in Fungi.</title>
        <authorList>
            <consortium name="DOE Joint Genome Institute"/>
            <person name="Mondo S.J."/>
            <person name="Dannebaum R.O."/>
            <person name="Kuo R.C."/>
            <person name="Labutti K."/>
            <person name="Haridas S."/>
            <person name="Kuo A."/>
            <person name="Salamov A."/>
            <person name="Ahrendt S.R."/>
            <person name="Lipzen A."/>
            <person name="Sullivan W."/>
            <person name="Andreopoulos W.B."/>
            <person name="Clum A."/>
            <person name="Lindquist E."/>
            <person name="Daum C."/>
            <person name="Ramamoorthy G.K."/>
            <person name="Gryganskyi A."/>
            <person name="Culley D."/>
            <person name="Magnuson J.K."/>
            <person name="James T.Y."/>
            <person name="O'Malley M.A."/>
            <person name="Stajich J.E."/>
            <person name="Spatafora J.W."/>
            <person name="Visel A."/>
            <person name="Grigoriev I.V."/>
        </authorList>
    </citation>
    <scope>NUCLEOTIDE SEQUENCE [LARGE SCALE GENOMIC DNA]</scope>
    <source>
        <strain evidence="4 5">NRRL 1336</strain>
    </source>
</reference>
<keyword evidence="5" id="KW-1185">Reference proteome</keyword>
<dbReference type="PANTHER" id="PTHR10627">
    <property type="entry name" value="SCP160"/>
    <property type="match status" value="1"/>
</dbReference>
<comment type="caution">
    <text evidence="4">The sequence shown here is derived from an EMBL/GenBank/DDBJ whole genome shotgun (WGS) entry which is preliminary data.</text>
</comment>
<dbReference type="InterPro" id="IPR004087">
    <property type="entry name" value="KH_dom"/>
</dbReference>
<feature type="domain" description="K Homology" evidence="3">
    <location>
        <begin position="181"/>
        <end position="270"/>
    </location>
</feature>
<evidence type="ECO:0000256" key="2">
    <source>
        <dbReference type="PROSITE-ProRule" id="PRU00117"/>
    </source>
</evidence>
<dbReference type="SUPFAM" id="SSF54791">
    <property type="entry name" value="Eukaryotic type KH-domain (KH-domain type I)"/>
    <property type="match status" value="3"/>
</dbReference>
<evidence type="ECO:0000256" key="1">
    <source>
        <dbReference type="ARBA" id="ARBA00022737"/>
    </source>
</evidence>
<evidence type="ECO:0000313" key="5">
    <source>
        <dbReference type="Proteomes" id="UP000193560"/>
    </source>
</evidence>
<organism evidence="4 5">
    <name type="scientific">Absidia repens</name>
    <dbReference type="NCBI Taxonomy" id="90262"/>
    <lineage>
        <taxon>Eukaryota</taxon>
        <taxon>Fungi</taxon>
        <taxon>Fungi incertae sedis</taxon>
        <taxon>Mucoromycota</taxon>
        <taxon>Mucoromycotina</taxon>
        <taxon>Mucoromycetes</taxon>
        <taxon>Mucorales</taxon>
        <taxon>Cunninghamellaceae</taxon>
        <taxon>Absidia</taxon>
    </lineage>
</organism>
<dbReference type="InterPro" id="IPR036612">
    <property type="entry name" value="KH_dom_type_1_sf"/>
</dbReference>
<dbReference type="CDD" id="cd00105">
    <property type="entry name" value="KH-I"/>
    <property type="match status" value="1"/>
</dbReference>
<sequence>MAHTVLSLCYSPIKSTQQDTDDDHSILSSIKTTCDTIMSLYRSCHITFSKFSPPDTTASLSTTINSTPPAYSITVSGPHDAAMAARTKLLQQCPCKTQLELKIPMKDLPTTFTDPKCHTAIFESIQLDTYAHISLVLPSTAHQQTSYFESENVATLCITGLPRHTELARVRLLVSLDESAKLHSGVLLIPRKLHYLICGRKRATLNPIIEETLINIYFPSPLLDLDTTTTEDNVKNEGDHATIDDKPPIYITGNATNVSRVQDMLTKLANQKAKSMYHKDSNLDARKLDWMQVHRRDDICQIMHDNGSFIDFPPHGSKSSAVTVYAENRVNAERTLRSINFLACQIYEACFYFHNRDDMYADATFFNSISNLVGLTTTLSQVSGAEVAYLSDPGCIQVFGTENNIRNVYQHLHETTFSKIYHQNTVFNVELSNDQREFISGKKNGKINKIMKTSGAKIKFLPFGEYNFILEVESSSFVKALDGLTLLQEELPAEISFYVPESYHKRIIGVGGKNIQRIMKKYGVYVKFSNAEEFASLGGYYGNEDNVVARTPMKNKTNLDNLRQAVTPKDKDFVVQLFSIPFRRHRALLDDYHIYLQEVASKTSSKIIWPNHELASDILTLVGPQCDLESMTQMLCHMVSDTYSFRVPMSTKLISVLSSPNFEDQVIRPLQHEMNISVNVMQVLENGAKMKINDAIDGGNGGQQQAIATLYSSMDPGDLSETSCTIPLTMNKAHLDCLPTALDILIRYLRKNQVPLYKDPINDATDNRTLSSRDHLTTDYGNYPFKSKLLSSIMTTGI</sequence>
<name>A0A1X2IEB8_9FUNG</name>
<feature type="domain" description="K Homology" evidence="3">
    <location>
        <begin position="491"/>
        <end position="571"/>
    </location>
</feature>
<dbReference type="EMBL" id="MCGE01000013">
    <property type="protein sequence ID" value="ORZ15031.1"/>
    <property type="molecule type" value="Genomic_DNA"/>
</dbReference>
<gene>
    <name evidence="4" type="ORF">BCR42DRAFT_328670</name>
</gene>
<dbReference type="PROSITE" id="PS50084">
    <property type="entry name" value="KH_TYPE_1"/>
    <property type="match status" value="1"/>
</dbReference>
<dbReference type="GO" id="GO:0005737">
    <property type="term" value="C:cytoplasm"/>
    <property type="evidence" value="ECO:0007669"/>
    <property type="project" value="TreeGrafter"/>
</dbReference>
<keyword evidence="1" id="KW-0677">Repeat</keyword>
<dbReference type="GO" id="GO:0003729">
    <property type="term" value="F:mRNA binding"/>
    <property type="evidence" value="ECO:0007669"/>
    <property type="project" value="TreeGrafter"/>
</dbReference>